<name>A0A9N7V4T0_PLEPL</name>
<dbReference type="Gene3D" id="6.10.250.100">
    <property type="match status" value="1"/>
</dbReference>
<accession>A0A9N7V4T0</accession>
<dbReference type="Proteomes" id="UP001153269">
    <property type="component" value="Unassembled WGS sequence"/>
</dbReference>
<organism evidence="1 2">
    <name type="scientific">Pleuronectes platessa</name>
    <name type="common">European plaice</name>
    <dbReference type="NCBI Taxonomy" id="8262"/>
    <lineage>
        <taxon>Eukaryota</taxon>
        <taxon>Metazoa</taxon>
        <taxon>Chordata</taxon>
        <taxon>Craniata</taxon>
        <taxon>Vertebrata</taxon>
        <taxon>Euteleostomi</taxon>
        <taxon>Actinopterygii</taxon>
        <taxon>Neopterygii</taxon>
        <taxon>Teleostei</taxon>
        <taxon>Neoteleostei</taxon>
        <taxon>Acanthomorphata</taxon>
        <taxon>Carangaria</taxon>
        <taxon>Pleuronectiformes</taxon>
        <taxon>Pleuronectoidei</taxon>
        <taxon>Pleuronectidae</taxon>
        <taxon>Pleuronectes</taxon>
    </lineage>
</organism>
<gene>
    <name evidence="1" type="ORF">PLEPLA_LOCUS31807</name>
</gene>
<comment type="caution">
    <text evidence="1">The sequence shown here is derived from an EMBL/GenBank/DDBJ whole genome shotgun (WGS) entry which is preliminary data.</text>
</comment>
<keyword evidence="2" id="KW-1185">Reference proteome</keyword>
<evidence type="ECO:0008006" key="3">
    <source>
        <dbReference type="Google" id="ProtNLM"/>
    </source>
</evidence>
<evidence type="ECO:0000313" key="1">
    <source>
        <dbReference type="EMBL" id="CAB1444091.1"/>
    </source>
</evidence>
<proteinExistence type="predicted"/>
<dbReference type="EMBL" id="CADEAL010003290">
    <property type="protein sequence ID" value="CAB1444091.1"/>
    <property type="molecule type" value="Genomic_DNA"/>
</dbReference>
<evidence type="ECO:0000313" key="2">
    <source>
        <dbReference type="Proteomes" id="UP001153269"/>
    </source>
</evidence>
<reference evidence="1" key="1">
    <citation type="submission" date="2020-03" db="EMBL/GenBank/DDBJ databases">
        <authorList>
            <person name="Weist P."/>
        </authorList>
    </citation>
    <scope>NUCLEOTIDE SEQUENCE</scope>
</reference>
<dbReference type="AlphaFoldDB" id="A0A9N7V4T0"/>
<dbReference type="SUPFAM" id="SSF58113">
    <property type="entry name" value="Apolipoprotein A-I"/>
    <property type="match status" value="1"/>
</dbReference>
<protein>
    <recommendedName>
        <fullName evidence="3">Type-4 ice-structuring protein LS-12</fullName>
    </recommendedName>
</protein>
<sequence length="162" mass="17857">MSSKAASPSWSIRGLRVPQLGTIRSNFSCSKGLLHSAAMKFSLIAAVVLLALAQGSFAQDAADLEQVGQYFEELKNKMTADVTAFLSSQDLAGQAQTFVEDRKTQLEPLATQIQEQLKTAAAKLEEHMKPLAENVQPMVENFQKQMEDLLKRLMDQTRSVAQ</sequence>